<evidence type="ECO:0000313" key="3">
    <source>
        <dbReference type="Proteomes" id="UP000484015"/>
    </source>
</evidence>
<dbReference type="Gene3D" id="3.40.190.10">
    <property type="entry name" value="Periplasmic binding protein-like II"/>
    <property type="match status" value="2"/>
</dbReference>
<organism evidence="2 3">
    <name type="scientific">Pseudoduganella ginsengisoli</name>
    <dbReference type="NCBI Taxonomy" id="1462440"/>
    <lineage>
        <taxon>Bacteria</taxon>
        <taxon>Pseudomonadati</taxon>
        <taxon>Pseudomonadota</taxon>
        <taxon>Betaproteobacteria</taxon>
        <taxon>Burkholderiales</taxon>
        <taxon>Oxalobacteraceae</taxon>
        <taxon>Telluria group</taxon>
        <taxon>Pseudoduganella</taxon>
    </lineage>
</organism>
<keyword evidence="3" id="KW-1185">Reference proteome</keyword>
<evidence type="ECO:0000313" key="2">
    <source>
        <dbReference type="EMBL" id="MTW03612.1"/>
    </source>
</evidence>
<evidence type="ECO:0008006" key="4">
    <source>
        <dbReference type="Google" id="ProtNLM"/>
    </source>
</evidence>
<evidence type="ECO:0000256" key="1">
    <source>
        <dbReference type="SAM" id="SignalP"/>
    </source>
</evidence>
<accession>A0A6L6Q3G8</accession>
<feature type="chain" id="PRO_5027067761" description="Transporter substrate-binding domain-containing protein" evidence="1">
    <location>
        <begin position="26"/>
        <end position="279"/>
    </location>
</feature>
<dbReference type="AlphaFoldDB" id="A0A6L6Q3G8"/>
<dbReference type="SUPFAM" id="SSF53850">
    <property type="entry name" value="Periplasmic binding protein-like II"/>
    <property type="match status" value="1"/>
</dbReference>
<protein>
    <recommendedName>
        <fullName evidence="4">Transporter substrate-binding domain-containing protein</fullName>
    </recommendedName>
</protein>
<gene>
    <name evidence="2" type="ORF">GM668_16140</name>
</gene>
<proteinExistence type="predicted"/>
<dbReference type="Proteomes" id="UP000484015">
    <property type="component" value="Unassembled WGS sequence"/>
</dbReference>
<feature type="signal peptide" evidence="1">
    <location>
        <begin position="1"/>
        <end position="25"/>
    </location>
</feature>
<name>A0A6L6Q3G8_9BURK</name>
<sequence length="279" mass="31738">MHAVRRAIVSALLLACTGLPGAAQARPQDTALRIVLPMLHPSAREHASYFPRLLQLALEKTAATDGPFEIVHYDRELTSPRQALEIKHGGVIDVMWDGTNRQRETDLLPIRISLLQELNDYRVFLIRRGDAARFAGIHSLEQLRRLKAGAGVNWPSTDILRANGLPVVTSIGYEYLFPMLRVGRFDYMPRGTQEAWSELQQHADDGFEVESTIFLHYRVPYYFFVSRTRPELAKRIERGLRIAQKDGSFDALFNTIPAFQRGMAEIAAKKRRVFELKVP</sequence>
<dbReference type="OrthoDB" id="547680at2"/>
<reference evidence="2 3" key="1">
    <citation type="submission" date="2019-11" db="EMBL/GenBank/DDBJ databases">
        <title>Type strains purchased from KCTC, JCM and DSMZ.</title>
        <authorList>
            <person name="Lu H."/>
        </authorList>
    </citation>
    <scope>NUCLEOTIDE SEQUENCE [LARGE SCALE GENOMIC DNA]</scope>
    <source>
        <strain evidence="2 3">KCTC 42409</strain>
    </source>
</reference>
<dbReference type="RefSeq" id="WP_155439985.1">
    <property type="nucleotide sequence ID" value="NZ_WNLA01000010.1"/>
</dbReference>
<dbReference type="EMBL" id="WNLA01000010">
    <property type="protein sequence ID" value="MTW03612.1"/>
    <property type="molecule type" value="Genomic_DNA"/>
</dbReference>
<comment type="caution">
    <text evidence="2">The sequence shown here is derived from an EMBL/GenBank/DDBJ whole genome shotgun (WGS) entry which is preliminary data.</text>
</comment>
<keyword evidence="1" id="KW-0732">Signal</keyword>